<keyword evidence="2 3" id="KW-0040">ANK repeat</keyword>
<dbReference type="AlphaFoldDB" id="A0A428Z452"/>
<feature type="region of interest" description="Disordered" evidence="4">
    <location>
        <begin position="15"/>
        <end position="54"/>
    </location>
</feature>
<evidence type="ECO:0000313" key="5">
    <source>
        <dbReference type="EMBL" id="RSM80981.1"/>
    </source>
</evidence>
<dbReference type="SMART" id="SM00248">
    <property type="entry name" value="ANK"/>
    <property type="match status" value="5"/>
</dbReference>
<dbReference type="Gene3D" id="1.25.40.20">
    <property type="entry name" value="Ankyrin repeat-containing domain"/>
    <property type="match status" value="3"/>
</dbReference>
<dbReference type="EMBL" id="QHKI01000027">
    <property type="protein sequence ID" value="RSM80981.1"/>
    <property type="molecule type" value="Genomic_DNA"/>
</dbReference>
<dbReference type="PANTHER" id="PTHR24198:SF165">
    <property type="entry name" value="ANKYRIN REPEAT-CONTAINING PROTEIN-RELATED"/>
    <property type="match status" value="1"/>
</dbReference>
<feature type="repeat" description="ANK" evidence="3">
    <location>
        <begin position="463"/>
        <end position="495"/>
    </location>
</feature>
<dbReference type="Pfam" id="PF12796">
    <property type="entry name" value="Ank_2"/>
    <property type="match status" value="1"/>
</dbReference>
<keyword evidence="1" id="KW-0677">Repeat</keyword>
<protein>
    <submittedName>
        <fullName evidence="5">Ankyrin repeat domain-containing protein</fullName>
    </submittedName>
</protein>
<reference evidence="5 6" key="1">
    <citation type="submission" date="2018-05" db="EMBL/GenBank/DDBJ databases">
        <title>Evolution of GPA BGCs.</title>
        <authorList>
            <person name="Waglechner N."/>
            <person name="Wright G.D."/>
        </authorList>
    </citation>
    <scope>NUCLEOTIDE SEQUENCE [LARGE SCALE GENOMIC DNA]</scope>
    <source>
        <strain evidence="5 6">A82846</strain>
    </source>
</reference>
<gene>
    <name evidence="5" type="ORF">DMH04_29040</name>
</gene>
<evidence type="ECO:0000256" key="1">
    <source>
        <dbReference type="ARBA" id="ARBA00022737"/>
    </source>
</evidence>
<evidence type="ECO:0000256" key="3">
    <source>
        <dbReference type="PROSITE-ProRule" id="PRU00023"/>
    </source>
</evidence>
<accession>A0A428Z452</accession>
<dbReference type="RefSeq" id="WP_063758729.1">
    <property type="nucleotide sequence ID" value="NZ_QHKI01000027.1"/>
</dbReference>
<dbReference type="PROSITE" id="PS50297">
    <property type="entry name" value="ANK_REP_REGION"/>
    <property type="match status" value="1"/>
</dbReference>
<dbReference type="Proteomes" id="UP000287547">
    <property type="component" value="Unassembled WGS sequence"/>
</dbReference>
<evidence type="ECO:0000313" key="6">
    <source>
        <dbReference type="Proteomes" id="UP000287547"/>
    </source>
</evidence>
<dbReference type="PANTHER" id="PTHR24198">
    <property type="entry name" value="ANKYRIN REPEAT AND PROTEIN KINASE DOMAIN-CONTAINING PROTEIN"/>
    <property type="match status" value="1"/>
</dbReference>
<dbReference type="SUPFAM" id="SSF48403">
    <property type="entry name" value="Ankyrin repeat"/>
    <property type="match status" value="1"/>
</dbReference>
<dbReference type="InterPro" id="IPR036770">
    <property type="entry name" value="Ankyrin_rpt-contain_sf"/>
</dbReference>
<feature type="compositionally biased region" description="Basic and acidic residues" evidence="4">
    <location>
        <begin position="21"/>
        <end position="49"/>
    </location>
</feature>
<proteinExistence type="predicted"/>
<dbReference type="InterPro" id="IPR002110">
    <property type="entry name" value="Ankyrin_rpt"/>
</dbReference>
<name>A0A428Z452_KIBAR</name>
<sequence length="535" mass="58183">MLACPLPAKPSLEQLRKQAKQLRDHVRTGDPRKGTQTREARDMAREWHPRWAGTSPDATEWAGFTLADAQLVIARKHGFPSWRQLHEYLDMVARYGRSPQRRPASRPGGGADLVDEFLRLACLTNCSSWQFGAGEEPDNPRRQTDARRLLAAHPRLASATIHTAAAVGDVAAARSLLAADASLANQEGGPHGWPPLLYLAFSRLDSAEANHSTLKVARLLLTHGADPNAGYLPDGEPPPVTALSGTFHGRSDPVNNPAHQYSLPLARLLLDAGADPNDRQAVSNACQYPHDDAGLALLLDHGLGRRSNGPWPARLGNRRLTRPARMLEDQLRYAAEWNLIDRVRLLLRYRAATGIDVNAAADTPDACKTAYEIAMVGGNTEIVDLLIRAGAQATPLAKTYQLVGACLRVDRPAVDRLLADDPDLVQRAMTIPWWPHPLHHAAALGRLEAVALLVSLGFEVEKRLASPLHTAALFGHIDVVRLLVELGADPTAEATDDNTTGTPLSWARYNHQHEVVAYLTHLTSAVPNPPANSAT</sequence>
<evidence type="ECO:0000256" key="4">
    <source>
        <dbReference type="SAM" id="MobiDB-lite"/>
    </source>
</evidence>
<dbReference type="PROSITE" id="PS50088">
    <property type="entry name" value="ANK_REPEAT"/>
    <property type="match status" value="1"/>
</dbReference>
<dbReference type="OrthoDB" id="928522at2"/>
<organism evidence="5 6">
    <name type="scientific">Kibdelosporangium aridum</name>
    <dbReference type="NCBI Taxonomy" id="2030"/>
    <lineage>
        <taxon>Bacteria</taxon>
        <taxon>Bacillati</taxon>
        <taxon>Actinomycetota</taxon>
        <taxon>Actinomycetes</taxon>
        <taxon>Pseudonocardiales</taxon>
        <taxon>Pseudonocardiaceae</taxon>
        <taxon>Kibdelosporangium</taxon>
    </lineage>
</organism>
<evidence type="ECO:0000256" key="2">
    <source>
        <dbReference type="ARBA" id="ARBA00023043"/>
    </source>
</evidence>
<comment type="caution">
    <text evidence="5">The sequence shown here is derived from an EMBL/GenBank/DDBJ whole genome shotgun (WGS) entry which is preliminary data.</text>
</comment>